<reference evidence="2 3" key="1">
    <citation type="submission" date="2021-03" db="EMBL/GenBank/DDBJ databases">
        <title>Leishmania (Mundinia) martiniquensis Genome sequencing and assembly.</title>
        <authorList>
            <person name="Almutairi H."/>
            <person name="Gatherer D."/>
        </authorList>
    </citation>
    <scope>NUCLEOTIDE SEQUENCE [LARGE SCALE GENOMIC DNA]</scope>
    <source>
        <strain evidence="2">LSCM1</strain>
    </source>
</reference>
<feature type="compositionally biased region" description="Basic and acidic residues" evidence="1">
    <location>
        <begin position="535"/>
        <end position="549"/>
    </location>
</feature>
<feature type="region of interest" description="Disordered" evidence="1">
    <location>
        <begin position="714"/>
        <end position="759"/>
    </location>
</feature>
<feature type="region of interest" description="Disordered" evidence="1">
    <location>
        <begin position="32"/>
        <end position="78"/>
    </location>
</feature>
<feature type="region of interest" description="Disordered" evidence="1">
    <location>
        <begin position="532"/>
        <end position="558"/>
    </location>
</feature>
<comment type="caution">
    <text evidence="2">The sequence shown here is derived from an EMBL/GenBank/DDBJ whole genome shotgun (WGS) entry which is preliminary data.</text>
</comment>
<dbReference type="KEGG" id="lmat:92512045"/>
<feature type="region of interest" description="Disordered" evidence="1">
    <location>
        <begin position="1005"/>
        <end position="1040"/>
    </location>
</feature>
<keyword evidence="3" id="KW-1185">Reference proteome</keyword>
<feature type="region of interest" description="Disordered" evidence="1">
    <location>
        <begin position="129"/>
        <end position="197"/>
    </location>
</feature>
<organism evidence="2 3">
    <name type="scientific">Leishmania martiniquensis</name>
    <dbReference type="NCBI Taxonomy" id="1580590"/>
    <lineage>
        <taxon>Eukaryota</taxon>
        <taxon>Discoba</taxon>
        <taxon>Euglenozoa</taxon>
        <taxon>Kinetoplastea</taxon>
        <taxon>Metakinetoplastina</taxon>
        <taxon>Trypanosomatida</taxon>
        <taxon>Trypanosomatidae</taxon>
        <taxon>Leishmaniinae</taxon>
        <taxon>Leishmania</taxon>
    </lineage>
</organism>
<accession>A0A836KBW3</accession>
<feature type="region of interest" description="Disordered" evidence="1">
    <location>
        <begin position="239"/>
        <end position="296"/>
    </location>
</feature>
<dbReference type="RefSeq" id="XP_067176082.1">
    <property type="nucleotide sequence ID" value="XM_067319533.1"/>
</dbReference>
<dbReference type="EMBL" id="JAFEUZ010000032">
    <property type="protein sequence ID" value="KAG5470689.1"/>
    <property type="molecule type" value="Genomic_DNA"/>
</dbReference>
<evidence type="ECO:0000313" key="2">
    <source>
        <dbReference type="EMBL" id="KAG5470689.1"/>
    </source>
</evidence>
<evidence type="ECO:0000256" key="1">
    <source>
        <dbReference type="SAM" id="MobiDB-lite"/>
    </source>
</evidence>
<feature type="compositionally biased region" description="Low complexity" evidence="1">
    <location>
        <begin position="263"/>
        <end position="286"/>
    </location>
</feature>
<feature type="region of interest" description="Disordered" evidence="1">
    <location>
        <begin position="1122"/>
        <end position="1143"/>
    </location>
</feature>
<proteinExistence type="predicted"/>
<evidence type="ECO:0000313" key="3">
    <source>
        <dbReference type="Proteomes" id="UP000673552"/>
    </source>
</evidence>
<dbReference type="Proteomes" id="UP000673552">
    <property type="component" value="Chromosome 32"/>
</dbReference>
<sequence>MELGSPPLRDGVASTATLARFDEATPALAMHALALSGESDGHSRGAEGQPSAVTANVNPTSSSSRSSPRVEGRDTSSAAAFFVTPATAVGTPEIPTLEELLDGPAGCCSSSSAVRVQLPIANFAPAAHEGTDERAGEATAAAVRRPKEATAPADLTSVSSLSREARSSVRAGSLPPRGSAAAVPAQPPIPSAAVASSRAPLPALTTTPAGPLVVAVTDTATSPSYQEPTLPHVHATAGNVADVSPIAQRPPAKGEGPRRRCTRTASRTASCSARQSAGRGRSSSAAIPPMRTSKSGGATTAYAAALLRGILGADTPADRAATCANKKGTLLTALPSLTTLDLPVGLLVLYCAAEEMCATRKEAAALATSSTEDASAHSLLYILEQLSDLRRHDHRRAALRKASEAGRAKCEELYEAACKKRELDAAHRATRAQAVVQEELGACTFRPAVSRMVLCREAKGAKNFMQRCVEWKAEVDRRLRRRCEQLAEMETEQWAAAAAHSGISTPGEAITERSRRLLAQRSVQERLKSRPLLWEAKRPNEDSQAREEGSSAPSHALAEPAASPLQLLGMPLTSTIVEEQEAVLRGLRRPCSETRPSGEPSLLPQPQNTSAARVTKSFRGTVKRFLSRVEQDAEQREQNAAKLQARYHDPEAERFECATGRPLFRPNAMPTAMKDGHRVSFDHLPREKQEELRAELRRAGLEFMLSHYLRERQRERQESAAGSARTSSVPRRGDDADATEGSAPPQRSTSLQPHGRAMAEHHARFMASLEAALARKEQNWERLRAQATVEETFHPQITKRSARMALHKTGGTPVYERLVKSKEGMNASGARPVKTEPQLSSSARKDQPLPEAVQLFLARNGQWVDSRQRRLQHLAELEEERLRAGCTFTPSRHYDNVYGVAEPLSGVEESLMSASLHTGSPMAPYAAAGDSGDYREASQSHVRLQDLMASAADVRVMNELELLRSGAAFRDEQFVQSVCEQSGLTDTKRAMANLSLHSAPRLIRGGKGARAASSLPLQSSEMLSQSHLSPIPQRSNRPSASPCLLLRRDTRAPSLPFCESALMAVPAHLQSGSTPTPPIRRTATGAAEGARSGAFDFASDSPPAEDPWAALDAQIDAILKRHGHKRRRAKREGVHDVFGGLSS</sequence>
<name>A0A836KBW3_9TRYP</name>
<gene>
    <name evidence="2" type="ORF">LSCM1_01935</name>
</gene>
<protein>
    <submittedName>
        <fullName evidence="2">Uncharacterized protein</fullName>
    </submittedName>
</protein>
<dbReference type="AlphaFoldDB" id="A0A836KBW3"/>
<feature type="region of interest" description="Disordered" evidence="1">
    <location>
        <begin position="823"/>
        <end position="846"/>
    </location>
</feature>
<dbReference type="GeneID" id="92512045"/>
<feature type="compositionally biased region" description="Polar residues" evidence="1">
    <location>
        <begin position="1015"/>
        <end position="1039"/>
    </location>
</feature>
<feature type="compositionally biased region" description="Polar residues" evidence="1">
    <location>
        <begin position="51"/>
        <end position="60"/>
    </location>
</feature>
<feature type="region of interest" description="Disordered" evidence="1">
    <location>
        <begin position="590"/>
        <end position="613"/>
    </location>
</feature>
<dbReference type="OrthoDB" id="266480at2759"/>